<gene>
    <name evidence="2" type="ORF">CY34DRAFT_14776</name>
</gene>
<sequence length="420" mass="47402">MSHAEGSRTSQTNSEDSSAMTVEHQHSDSNLRQSHEPSSGQAQPVFVQALQRRKIAELEGKIEALESGRIGKERQTNYYLAQGRAVRRVVALYDSIEDLIFENDRRYQDDDDEDAATVDQERLQIGYGILMRTLPWLLKRASELEHDDYTRMLKLLRQGADGARGDDTAKLKALVVDWINRDFKPIPPLDSDDKHSRGFISDVCGSLLCPAELDWNNPAVKAGIRDRSDGHIVTDLSFPAFLYNKYTADPNNLEEGLFKGKILVQAYKAVFTSPSSAKDTEGDGDGADVTQNNRRAKRSCAGIKVKKHVAQIINMEKVTARSIAYIACQVRFALSSVTSWRSVDGDFDYIQFWRNIVDFFEKAPGREAQRRVSTLLEWWTRKVFGRSRRDDLSAVAKANMSVNALARQRAQIDDMSFDSN</sequence>
<dbReference type="InParanoid" id="A0A0C9ZMP0"/>
<organism evidence="2 3">
    <name type="scientific">Suillus luteus UH-Slu-Lm8-n1</name>
    <dbReference type="NCBI Taxonomy" id="930992"/>
    <lineage>
        <taxon>Eukaryota</taxon>
        <taxon>Fungi</taxon>
        <taxon>Dikarya</taxon>
        <taxon>Basidiomycota</taxon>
        <taxon>Agaricomycotina</taxon>
        <taxon>Agaricomycetes</taxon>
        <taxon>Agaricomycetidae</taxon>
        <taxon>Boletales</taxon>
        <taxon>Suillineae</taxon>
        <taxon>Suillaceae</taxon>
        <taxon>Suillus</taxon>
    </lineage>
</organism>
<dbReference type="EMBL" id="KN835370">
    <property type="protein sequence ID" value="KIK38865.1"/>
    <property type="molecule type" value="Genomic_DNA"/>
</dbReference>
<feature type="region of interest" description="Disordered" evidence="1">
    <location>
        <begin position="274"/>
        <end position="293"/>
    </location>
</feature>
<dbReference type="Proteomes" id="UP000054485">
    <property type="component" value="Unassembled WGS sequence"/>
</dbReference>
<accession>A0A0C9ZMP0</accession>
<keyword evidence="3" id="KW-1185">Reference proteome</keyword>
<dbReference type="HOGENOM" id="CLU_035918_5_1_1"/>
<reference evidence="2 3" key="1">
    <citation type="submission" date="2014-04" db="EMBL/GenBank/DDBJ databases">
        <authorList>
            <consortium name="DOE Joint Genome Institute"/>
            <person name="Kuo A."/>
            <person name="Ruytinx J."/>
            <person name="Rineau F."/>
            <person name="Colpaert J."/>
            <person name="Kohler A."/>
            <person name="Nagy L.G."/>
            <person name="Floudas D."/>
            <person name="Copeland A."/>
            <person name="Barry K.W."/>
            <person name="Cichocki N."/>
            <person name="Veneault-Fourrey C."/>
            <person name="LaButti K."/>
            <person name="Lindquist E.A."/>
            <person name="Lipzen A."/>
            <person name="Lundell T."/>
            <person name="Morin E."/>
            <person name="Murat C."/>
            <person name="Sun H."/>
            <person name="Tunlid A."/>
            <person name="Henrissat B."/>
            <person name="Grigoriev I.V."/>
            <person name="Hibbett D.S."/>
            <person name="Martin F."/>
            <person name="Nordberg H.P."/>
            <person name="Cantor M.N."/>
            <person name="Hua S.X."/>
        </authorList>
    </citation>
    <scope>NUCLEOTIDE SEQUENCE [LARGE SCALE GENOMIC DNA]</scope>
    <source>
        <strain evidence="2 3">UH-Slu-Lm8-n1</strain>
    </source>
</reference>
<dbReference type="STRING" id="930992.A0A0C9ZMP0"/>
<dbReference type="InterPro" id="IPR046521">
    <property type="entry name" value="DUF6698"/>
</dbReference>
<dbReference type="OrthoDB" id="2662502at2759"/>
<feature type="compositionally biased region" description="Polar residues" evidence="1">
    <location>
        <begin position="7"/>
        <end position="20"/>
    </location>
</feature>
<dbReference type="AlphaFoldDB" id="A0A0C9ZMP0"/>
<evidence type="ECO:0000313" key="3">
    <source>
        <dbReference type="Proteomes" id="UP000054485"/>
    </source>
</evidence>
<evidence type="ECO:0000313" key="2">
    <source>
        <dbReference type="EMBL" id="KIK38865.1"/>
    </source>
</evidence>
<name>A0A0C9ZMP0_9AGAM</name>
<feature type="region of interest" description="Disordered" evidence="1">
    <location>
        <begin position="1"/>
        <end position="42"/>
    </location>
</feature>
<reference evidence="3" key="2">
    <citation type="submission" date="2015-01" db="EMBL/GenBank/DDBJ databases">
        <title>Evolutionary Origins and Diversification of the Mycorrhizal Mutualists.</title>
        <authorList>
            <consortium name="DOE Joint Genome Institute"/>
            <consortium name="Mycorrhizal Genomics Consortium"/>
            <person name="Kohler A."/>
            <person name="Kuo A."/>
            <person name="Nagy L.G."/>
            <person name="Floudas D."/>
            <person name="Copeland A."/>
            <person name="Barry K.W."/>
            <person name="Cichocki N."/>
            <person name="Veneault-Fourrey C."/>
            <person name="LaButti K."/>
            <person name="Lindquist E.A."/>
            <person name="Lipzen A."/>
            <person name="Lundell T."/>
            <person name="Morin E."/>
            <person name="Murat C."/>
            <person name="Riley R."/>
            <person name="Ohm R."/>
            <person name="Sun H."/>
            <person name="Tunlid A."/>
            <person name="Henrissat B."/>
            <person name="Grigoriev I.V."/>
            <person name="Hibbett D.S."/>
            <person name="Martin F."/>
        </authorList>
    </citation>
    <scope>NUCLEOTIDE SEQUENCE [LARGE SCALE GENOMIC DNA]</scope>
    <source>
        <strain evidence="3">UH-Slu-Lm8-n1</strain>
    </source>
</reference>
<proteinExistence type="predicted"/>
<protein>
    <submittedName>
        <fullName evidence="2">Unplaced genomic scaffold CY34scaffold_239, whole genome shotgun sequence</fullName>
    </submittedName>
</protein>
<feature type="compositionally biased region" description="Basic and acidic residues" evidence="1">
    <location>
        <begin position="23"/>
        <end position="35"/>
    </location>
</feature>
<evidence type="ECO:0000256" key="1">
    <source>
        <dbReference type="SAM" id="MobiDB-lite"/>
    </source>
</evidence>
<dbReference type="Pfam" id="PF20414">
    <property type="entry name" value="DUF6698"/>
    <property type="match status" value="1"/>
</dbReference>